<comment type="caution">
    <text evidence="3">The sequence shown here is derived from an EMBL/GenBank/DDBJ whole genome shotgun (WGS) entry which is preliminary data.</text>
</comment>
<dbReference type="PROSITE" id="PS50935">
    <property type="entry name" value="SSB"/>
    <property type="match status" value="1"/>
</dbReference>
<evidence type="ECO:0000256" key="1">
    <source>
        <dbReference type="ARBA" id="ARBA00023125"/>
    </source>
</evidence>
<sequence>MIVRRIGALILRRISQLPLPNRNSFHSSVASNRRFSNHFVDDEKEGSAIYRLALKFQRPTTVEVEPASRNRISLIGTVGEPLNVMNTRSDYFGVQTRLNVKNPYDSDCRFKIRLQMWSEMGKICMEHVKPGDFIYVSGVLGSFSVATLDKQLIIYYKVTVTELSFVTHHGERWTTRECKELESEQEYQFLTVIGFEVFHSSSAPCLLCFLSLLKDVGEAGMGSYDSQLYLWQVFFTNPFEWWDNRKSKKNPRQPDFKHKDTGEALWLNPNDPPWIKKQLQLLDSKLAEGLGDRESRRYRISEWEYDE</sequence>
<dbReference type="InterPro" id="IPR011344">
    <property type="entry name" value="ssDNA-bd"/>
</dbReference>
<evidence type="ECO:0000256" key="2">
    <source>
        <dbReference type="PROSITE-ProRule" id="PRU00252"/>
    </source>
</evidence>
<proteinExistence type="predicted"/>
<dbReference type="GO" id="GO:0042645">
    <property type="term" value="C:mitochondrial nucleoid"/>
    <property type="evidence" value="ECO:0007669"/>
    <property type="project" value="TreeGrafter"/>
</dbReference>
<evidence type="ECO:0000313" key="3">
    <source>
        <dbReference type="EMBL" id="MBA0659151.1"/>
    </source>
</evidence>
<organism evidence="3 4">
    <name type="scientific">Gossypium klotzschianum</name>
    <dbReference type="NCBI Taxonomy" id="34286"/>
    <lineage>
        <taxon>Eukaryota</taxon>
        <taxon>Viridiplantae</taxon>
        <taxon>Streptophyta</taxon>
        <taxon>Embryophyta</taxon>
        <taxon>Tracheophyta</taxon>
        <taxon>Spermatophyta</taxon>
        <taxon>Magnoliopsida</taxon>
        <taxon>eudicotyledons</taxon>
        <taxon>Gunneridae</taxon>
        <taxon>Pentapetalae</taxon>
        <taxon>rosids</taxon>
        <taxon>malvids</taxon>
        <taxon>Malvales</taxon>
        <taxon>Malvaceae</taxon>
        <taxon>Malvoideae</taxon>
        <taxon>Gossypium</taxon>
    </lineage>
</organism>
<reference evidence="3 4" key="1">
    <citation type="journal article" date="2019" name="Genome Biol. Evol.">
        <title>Insights into the evolution of the New World diploid cottons (Gossypium, subgenus Houzingenia) based on genome sequencing.</title>
        <authorList>
            <person name="Grover C.E."/>
            <person name="Arick M.A. 2nd"/>
            <person name="Thrash A."/>
            <person name="Conover J.L."/>
            <person name="Sanders W.S."/>
            <person name="Peterson D.G."/>
            <person name="Frelichowski J.E."/>
            <person name="Scheffler J.A."/>
            <person name="Scheffler B.E."/>
            <person name="Wendel J.F."/>
        </authorList>
    </citation>
    <scope>NUCLEOTIDE SEQUENCE [LARGE SCALE GENOMIC DNA]</scope>
    <source>
        <strain evidence="3">57</strain>
        <tissue evidence="3">Leaf</tissue>
    </source>
</reference>
<dbReference type="AlphaFoldDB" id="A0A7J8V8P4"/>
<protein>
    <submittedName>
        <fullName evidence="3">Uncharacterized protein</fullName>
    </submittedName>
</protein>
<keyword evidence="4" id="KW-1185">Reference proteome</keyword>
<dbReference type="GO" id="GO:0003697">
    <property type="term" value="F:single-stranded DNA binding"/>
    <property type="evidence" value="ECO:0007669"/>
    <property type="project" value="InterPro"/>
</dbReference>
<dbReference type="PANTHER" id="PTHR10302:SF18">
    <property type="entry name" value="PROTEIN OSB1, MITOCHONDRIAL"/>
    <property type="match status" value="1"/>
</dbReference>
<gene>
    <name evidence="3" type="ORF">Goklo_011309</name>
</gene>
<dbReference type="GO" id="GO:0006264">
    <property type="term" value="P:mitochondrial DNA replication"/>
    <property type="evidence" value="ECO:0007669"/>
    <property type="project" value="TreeGrafter"/>
</dbReference>
<evidence type="ECO:0000313" key="4">
    <source>
        <dbReference type="Proteomes" id="UP000593573"/>
    </source>
</evidence>
<dbReference type="PANTHER" id="PTHR10302">
    <property type="entry name" value="SINGLE-STRANDED DNA-BINDING PROTEIN"/>
    <property type="match status" value="1"/>
</dbReference>
<dbReference type="InterPro" id="IPR000424">
    <property type="entry name" value="Primosome_PriB/ssb"/>
</dbReference>
<dbReference type="Gene3D" id="2.40.50.140">
    <property type="entry name" value="Nucleic acid-binding proteins"/>
    <property type="match status" value="1"/>
</dbReference>
<dbReference type="InterPro" id="IPR012340">
    <property type="entry name" value="NA-bd_OB-fold"/>
</dbReference>
<name>A0A7J8V8P4_9ROSI</name>
<accession>A0A7J8V8P4</accession>
<dbReference type="EMBL" id="JABFAB010000009">
    <property type="protein sequence ID" value="MBA0659151.1"/>
    <property type="molecule type" value="Genomic_DNA"/>
</dbReference>
<dbReference type="Proteomes" id="UP000593573">
    <property type="component" value="Unassembled WGS sequence"/>
</dbReference>
<dbReference type="SUPFAM" id="SSF50249">
    <property type="entry name" value="Nucleic acid-binding proteins"/>
    <property type="match status" value="1"/>
</dbReference>
<dbReference type="OrthoDB" id="1078367at2759"/>
<keyword evidence="1 2" id="KW-0238">DNA-binding</keyword>